<keyword evidence="4" id="KW-1185">Reference proteome</keyword>
<reference evidence="3" key="1">
    <citation type="submission" date="2013-11" db="EMBL/GenBank/DDBJ databases">
        <title>Genome sequence of the fusiform rust pathogen reveals effectors for host alternation and coevolution with pine.</title>
        <authorList>
            <consortium name="DOE Joint Genome Institute"/>
            <person name="Smith K."/>
            <person name="Pendleton A."/>
            <person name="Kubisiak T."/>
            <person name="Anderson C."/>
            <person name="Salamov A."/>
            <person name="Aerts A."/>
            <person name="Riley R."/>
            <person name="Clum A."/>
            <person name="Lindquist E."/>
            <person name="Ence D."/>
            <person name="Campbell M."/>
            <person name="Kronenberg Z."/>
            <person name="Feau N."/>
            <person name="Dhillon B."/>
            <person name="Hamelin R."/>
            <person name="Burleigh J."/>
            <person name="Smith J."/>
            <person name="Yandell M."/>
            <person name="Nelson C."/>
            <person name="Grigoriev I."/>
            <person name="Davis J."/>
        </authorList>
    </citation>
    <scope>NUCLEOTIDE SEQUENCE</scope>
    <source>
        <strain evidence="3">G11</strain>
    </source>
</reference>
<feature type="compositionally biased region" description="Polar residues" evidence="1">
    <location>
        <begin position="117"/>
        <end position="151"/>
    </location>
</feature>
<sequence length="877" mass="99046">MKSLKKIIKKSNPTTNQPTNQIINTNQTITQLEPELTIEPEPIIVSPNPNNNDIGNDNDNDHDTDNGDNDDQESELLTDNTNSIDQDEVESTKPSSVRRLSFLDPGGCARCSPTLGKIQQTSENHSPVNTKSRASSRALNGSSHEISGTSFWNNDQDVGRIPDIINDSFTNSRSSNSIRTRTCSFSKKSTNTTNNQRSIICQSNSSSEACPIDEQQRRRRKINIKKIFIWLALISSILTFISIAFIHVWLGNVVSNQLKLDDRPNQMIQRSLITSKNDQSNQFKILSINNNSIKISLSGKVGINVRSLLGWNYKDTNQANIFEKIESKIVNWFIIKSEKVKIELKEPIQLRPLYNSMKSNDSKDNEEDNSKMIEILIPSFDIPINYPQKKPKEVKIEDIVKLVKTELNIQILDSIKLKACLIKTWEQKIIHLVIFVPIAHIQLNYEQFPSLFKAMIRKKGNHEIKDIYHTITLHVPELPPIVEDPLKAVRIDEYTFYPLVSTTDNEQEEDPTQLGIQAKASIPNPLLELDFLSHLDLNMNIPWQFPLKVYFELNNNTNNDTEEVLMASVMTVPFKLNQTDPRLSLTIEGSLIKPKTNQSEPISSSDPLSNFLDRYLKGLSTNVSIKYDDPKTLILSSLSRTPPPFLESLLANLNVILPFPGTTQTNILQNITIKDISFSLSGTNLICSGLVFGVLNLPTEMKSIIQMLNINEILPNVIVLDGDLPNDDNDEINQNRRKVLFLDQQSLQLEIPSEEEEKQAGEDQMHINDYPKNAFARLKTSNYVPSKLITQISPNDPNQNITILTAKLIDIPLTILPGRSNIFRNYVTKWLFKRDSNGLKTSIKGHSDAKAFISGFGSIHLDDLDIQGTFFVGSDHS</sequence>
<dbReference type="OrthoDB" id="2507415at2759"/>
<gene>
    <name evidence="3" type="ORF">CROQUDRAFT_652330</name>
</gene>
<feature type="region of interest" description="Disordered" evidence="1">
    <location>
        <begin position="1"/>
        <end position="21"/>
    </location>
</feature>
<dbReference type="AlphaFoldDB" id="A0A9P6NVR5"/>
<evidence type="ECO:0000313" key="3">
    <source>
        <dbReference type="EMBL" id="KAG0150421.1"/>
    </source>
</evidence>
<feature type="transmembrane region" description="Helical" evidence="2">
    <location>
        <begin position="227"/>
        <end position="250"/>
    </location>
</feature>
<keyword evidence="2" id="KW-0472">Membrane</keyword>
<name>A0A9P6NVR5_9BASI</name>
<protein>
    <submittedName>
        <fullName evidence="3">Uncharacterized protein</fullName>
    </submittedName>
</protein>
<dbReference type="Proteomes" id="UP000886653">
    <property type="component" value="Unassembled WGS sequence"/>
</dbReference>
<accession>A0A9P6NVR5</accession>
<dbReference type="EMBL" id="MU167219">
    <property type="protein sequence ID" value="KAG0150421.1"/>
    <property type="molecule type" value="Genomic_DNA"/>
</dbReference>
<organism evidence="3 4">
    <name type="scientific">Cronartium quercuum f. sp. fusiforme G11</name>
    <dbReference type="NCBI Taxonomy" id="708437"/>
    <lineage>
        <taxon>Eukaryota</taxon>
        <taxon>Fungi</taxon>
        <taxon>Dikarya</taxon>
        <taxon>Basidiomycota</taxon>
        <taxon>Pucciniomycotina</taxon>
        <taxon>Pucciniomycetes</taxon>
        <taxon>Pucciniales</taxon>
        <taxon>Coleosporiaceae</taxon>
        <taxon>Cronartium</taxon>
    </lineage>
</organism>
<evidence type="ECO:0000256" key="2">
    <source>
        <dbReference type="SAM" id="Phobius"/>
    </source>
</evidence>
<feature type="compositionally biased region" description="Low complexity" evidence="1">
    <location>
        <begin position="42"/>
        <end position="55"/>
    </location>
</feature>
<evidence type="ECO:0000256" key="1">
    <source>
        <dbReference type="SAM" id="MobiDB-lite"/>
    </source>
</evidence>
<feature type="compositionally biased region" description="Acidic residues" evidence="1">
    <location>
        <begin position="66"/>
        <end position="76"/>
    </location>
</feature>
<keyword evidence="2" id="KW-1133">Transmembrane helix</keyword>
<evidence type="ECO:0000313" key="4">
    <source>
        <dbReference type="Proteomes" id="UP000886653"/>
    </source>
</evidence>
<comment type="caution">
    <text evidence="3">The sequence shown here is derived from an EMBL/GenBank/DDBJ whole genome shotgun (WGS) entry which is preliminary data.</text>
</comment>
<feature type="compositionally biased region" description="Low complexity" evidence="1">
    <location>
        <begin position="12"/>
        <end position="21"/>
    </location>
</feature>
<feature type="region of interest" description="Disordered" evidence="1">
    <location>
        <begin position="42"/>
        <end position="151"/>
    </location>
</feature>
<keyword evidence="2" id="KW-0812">Transmembrane</keyword>
<proteinExistence type="predicted"/>